<evidence type="ECO:0000313" key="5">
    <source>
        <dbReference type="Proteomes" id="UP001261125"/>
    </source>
</evidence>
<keyword evidence="2" id="KW-0812">Transmembrane</keyword>
<dbReference type="Proteomes" id="UP001261125">
    <property type="component" value="Unassembled WGS sequence"/>
</dbReference>
<feature type="transmembrane region" description="Helical" evidence="2">
    <location>
        <begin position="94"/>
        <end position="115"/>
    </location>
</feature>
<dbReference type="SUPFAM" id="SSF49879">
    <property type="entry name" value="SMAD/FHA domain"/>
    <property type="match status" value="1"/>
</dbReference>
<dbReference type="PROSITE" id="PS50006">
    <property type="entry name" value="FHA_DOMAIN"/>
    <property type="match status" value="1"/>
</dbReference>
<evidence type="ECO:0000259" key="3">
    <source>
        <dbReference type="PROSITE" id="PS50006"/>
    </source>
</evidence>
<proteinExistence type="predicted"/>
<protein>
    <submittedName>
        <fullName evidence="4">FHA domain-containing protein</fullName>
    </submittedName>
</protein>
<keyword evidence="2" id="KW-1133">Transmembrane helix</keyword>
<evidence type="ECO:0000256" key="2">
    <source>
        <dbReference type="SAM" id="Phobius"/>
    </source>
</evidence>
<organism evidence="4 5">
    <name type="scientific">Microbacterium phycohabitans</name>
    <dbReference type="NCBI Taxonomy" id="3075993"/>
    <lineage>
        <taxon>Bacteria</taxon>
        <taxon>Bacillati</taxon>
        <taxon>Actinomycetota</taxon>
        <taxon>Actinomycetes</taxon>
        <taxon>Micrococcales</taxon>
        <taxon>Microbacteriaceae</taxon>
        <taxon>Microbacterium</taxon>
    </lineage>
</organism>
<keyword evidence="1" id="KW-0597">Phosphoprotein</keyword>
<sequence length="346" mass="34999">MTPSPPLGAPATVGVRLGAFSVDAALVVIAAGAASLLGSPVLGAAVAAEALLGLWILQARRGFGPGALLFGLRTSRAEAPLVPGAGRAFVRGSLVLLGGLVLVAGAWVVVASAAFDRSGLRRSWADRAAGTVLVVAPRGRQEQDADDAPALAEPTVHARPSAGREPLRVSAAAAALPTAPAWDTPLLAVDAPVATDVPAAVDAPAAAGGRAPVAAPPARAAEEPIVTGGVGRAQLLVIFDTGQREQIDLPASVNFGRAPVASEPGDVLIAVDDPDRLISKTHLRLEHDGETAWVIDAGSTNGSELIDDDGAVHPLQPGARTLLEDGTRVRLSERVFTLSRLIGGPV</sequence>
<accession>A0ABU3SJD8</accession>
<dbReference type="Pfam" id="PF00498">
    <property type="entry name" value="FHA"/>
    <property type="match status" value="1"/>
</dbReference>
<dbReference type="CDD" id="cd00060">
    <property type="entry name" value="FHA"/>
    <property type="match status" value="1"/>
</dbReference>
<dbReference type="InterPro" id="IPR000253">
    <property type="entry name" value="FHA_dom"/>
</dbReference>
<reference evidence="4 5" key="1">
    <citation type="submission" date="2023-09" db="EMBL/GenBank/DDBJ databases">
        <title>Microbacterium fusihabitans sp. nov., Microbacterium phycihabitans sp. nov., and Microbacterium cervinum sp. nov., isolated from dried seaweeds of beach.</title>
        <authorList>
            <person name="Lee S.D."/>
        </authorList>
    </citation>
    <scope>NUCLEOTIDE SEQUENCE [LARGE SCALE GENOMIC DNA]</scope>
    <source>
        <strain evidence="4 5">KSW2-29</strain>
    </source>
</reference>
<dbReference type="EMBL" id="JAWDIT010000001">
    <property type="protein sequence ID" value="MDU0344915.1"/>
    <property type="molecule type" value="Genomic_DNA"/>
</dbReference>
<name>A0ABU3SJD8_9MICO</name>
<dbReference type="RefSeq" id="WP_316003579.1">
    <property type="nucleotide sequence ID" value="NZ_JAWDIT010000001.1"/>
</dbReference>
<comment type="caution">
    <text evidence="4">The sequence shown here is derived from an EMBL/GenBank/DDBJ whole genome shotgun (WGS) entry which is preliminary data.</text>
</comment>
<gene>
    <name evidence="4" type="ORF">RWH44_04290</name>
</gene>
<evidence type="ECO:0000313" key="4">
    <source>
        <dbReference type="EMBL" id="MDU0344915.1"/>
    </source>
</evidence>
<evidence type="ECO:0000256" key="1">
    <source>
        <dbReference type="ARBA" id="ARBA00022553"/>
    </source>
</evidence>
<keyword evidence="2" id="KW-0472">Membrane</keyword>
<dbReference type="InterPro" id="IPR008984">
    <property type="entry name" value="SMAD_FHA_dom_sf"/>
</dbReference>
<dbReference type="Gene3D" id="2.60.200.20">
    <property type="match status" value="1"/>
</dbReference>
<feature type="transmembrane region" description="Helical" evidence="2">
    <location>
        <begin position="24"/>
        <end position="57"/>
    </location>
</feature>
<feature type="domain" description="FHA" evidence="3">
    <location>
        <begin position="253"/>
        <end position="305"/>
    </location>
</feature>
<keyword evidence="5" id="KW-1185">Reference proteome</keyword>